<dbReference type="KEGG" id="ppec:H9W90_02405"/>
<reference evidence="1 2" key="1">
    <citation type="submission" date="2020-08" db="EMBL/GenBank/DDBJ databases">
        <title>Polaribacter sp. L12M9 isolated from gut of the Korean scallop.</title>
        <authorList>
            <person name="Jeong Y.S."/>
        </authorList>
    </citation>
    <scope>NUCLEOTIDE SEQUENCE [LARGE SCALE GENOMIC DNA]</scope>
    <source>
        <strain evidence="1 2">L12M9</strain>
    </source>
</reference>
<dbReference type="RefSeq" id="WP_187482877.1">
    <property type="nucleotide sequence ID" value="NZ_CP060695.1"/>
</dbReference>
<accession>A0A7G9LBI6</accession>
<dbReference type="EMBL" id="CP060695">
    <property type="protein sequence ID" value="QNM85985.1"/>
    <property type="molecule type" value="Genomic_DNA"/>
</dbReference>
<dbReference type="AlphaFoldDB" id="A0A7G9LBI6"/>
<protein>
    <submittedName>
        <fullName evidence="1">Uncharacterized protein</fullName>
    </submittedName>
</protein>
<organism evidence="1 2">
    <name type="scientific">Polaribacter pectinis</name>
    <dbReference type="NCBI Taxonomy" id="2738844"/>
    <lineage>
        <taxon>Bacteria</taxon>
        <taxon>Pseudomonadati</taxon>
        <taxon>Bacteroidota</taxon>
        <taxon>Flavobacteriia</taxon>
        <taxon>Flavobacteriales</taxon>
        <taxon>Flavobacteriaceae</taxon>
    </lineage>
</organism>
<dbReference type="Proteomes" id="UP000515808">
    <property type="component" value="Chromosome"/>
</dbReference>
<evidence type="ECO:0000313" key="1">
    <source>
        <dbReference type="EMBL" id="QNM85985.1"/>
    </source>
</evidence>
<name>A0A7G9LBI6_9FLAO</name>
<sequence>MNKILDFIDILDSDRYLSVQNLFKYYDIRINKEKSFFSKPILDEFSILYGGLNTETGINEEHKEYFFKDYLIPKIEYLSINFMSHYKEQFEILKLSNGNLELCYQQKTNELLSYFELIESITHLNKEIKDLVFKEFEICLEEIQKTNYKEDVYRGDKINFRISSYDVLALFYILRQNEIIKWTDFPELKILIENNCRFFDKVTKTYENFEINRRTLYGFKNGDKGIAKALNRLKDKFQEADFFELK</sequence>
<gene>
    <name evidence="1" type="ORF">H9W90_02405</name>
</gene>
<keyword evidence="2" id="KW-1185">Reference proteome</keyword>
<evidence type="ECO:0000313" key="2">
    <source>
        <dbReference type="Proteomes" id="UP000515808"/>
    </source>
</evidence>
<proteinExistence type="predicted"/>